<feature type="non-terminal residue" evidence="2">
    <location>
        <position position="243"/>
    </location>
</feature>
<comment type="caution">
    <text evidence="2">The sequence shown here is derived from an EMBL/GenBank/DDBJ whole genome shotgun (WGS) entry which is preliminary data.</text>
</comment>
<feature type="region of interest" description="Disordered" evidence="1">
    <location>
        <begin position="180"/>
        <end position="243"/>
    </location>
</feature>
<gene>
    <name evidence="2" type="ORF">O181_096724</name>
</gene>
<protein>
    <submittedName>
        <fullName evidence="2">Uncharacterized protein</fullName>
    </submittedName>
</protein>
<reference evidence="2" key="1">
    <citation type="submission" date="2021-03" db="EMBL/GenBank/DDBJ databases">
        <title>Draft genome sequence of rust myrtle Austropuccinia psidii MF-1, a brazilian biotype.</title>
        <authorList>
            <person name="Quecine M.C."/>
            <person name="Pachon D.M.R."/>
            <person name="Bonatelli M.L."/>
            <person name="Correr F.H."/>
            <person name="Franceschini L.M."/>
            <person name="Leite T.F."/>
            <person name="Margarido G.R.A."/>
            <person name="Almeida C.A."/>
            <person name="Ferrarezi J.A."/>
            <person name="Labate C.A."/>
        </authorList>
    </citation>
    <scope>NUCLEOTIDE SEQUENCE</scope>
    <source>
        <strain evidence="2">MF-1</strain>
    </source>
</reference>
<evidence type="ECO:0000256" key="1">
    <source>
        <dbReference type="SAM" id="MobiDB-lite"/>
    </source>
</evidence>
<evidence type="ECO:0000313" key="3">
    <source>
        <dbReference type="Proteomes" id="UP000765509"/>
    </source>
</evidence>
<accession>A0A9Q3J7K2</accession>
<name>A0A9Q3J7K2_9BASI</name>
<dbReference type="AlphaFoldDB" id="A0A9Q3J7K2"/>
<keyword evidence="3" id="KW-1185">Reference proteome</keyword>
<proteinExistence type="predicted"/>
<evidence type="ECO:0000313" key="2">
    <source>
        <dbReference type="EMBL" id="MBW0557009.1"/>
    </source>
</evidence>
<sequence>MGRGKLTLYSLVLQPPSFVQTLLPGHMAGNLAAVTCDQMHHHTRNVCLSSAPSDHEARGVLAQDALARTPLWSTMMKRYPSVNRHRDLKKANGNNSGRLALSPQEFICPPPLLGHHPMVTSLLDLSEVIIRPMKDGDGKRTFKLGLIVTMSCHRWDSNAKNKTPQIPPDKTLPFQVLRRKKTPWQFTPGPSGTRWSEDLFCEASQHKEPPIPGLSQSSEPPEDVPTREPEPEVAPRQSTEEPF</sequence>
<dbReference type="Proteomes" id="UP000765509">
    <property type="component" value="Unassembled WGS sequence"/>
</dbReference>
<organism evidence="2 3">
    <name type="scientific">Austropuccinia psidii MF-1</name>
    <dbReference type="NCBI Taxonomy" id="1389203"/>
    <lineage>
        <taxon>Eukaryota</taxon>
        <taxon>Fungi</taxon>
        <taxon>Dikarya</taxon>
        <taxon>Basidiomycota</taxon>
        <taxon>Pucciniomycotina</taxon>
        <taxon>Pucciniomycetes</taxon>
        <taxon>Pucciniales</taxon>
        <taxon>Sphaerophragmiaceae</taxon>
        <taxon>Austropuccinia</taxon>
    </lineage>
</organism>
<dbReference type="EMBL" id="AVOT02064681">
    <property type="protein sequence ID" value="MBW0557009.1"/>
    <property type="molecule type" value="Genomic_DNA"/>
</dbReference>
<feature type="compositionally biased region" description="Polar residues" evidence="1">
    <location>
        <begin position="184"/>
        <end position="194"/>
    </location>
</feature>